<comment type="caution">
    <text evidence="1">The sequence shown here is derived from an EMBL/GenBank/DDBJ whole genome shotgun (WGS) entry which is preliminary data.</text>
</comment>
<dbReference type="EMBL" id="DRQG01000034">
    <property type="protein sequence ID" value="HGY54897.1"/>
    <property type="molecule type" value="Genomic_DNA"/>
</dbReference>
<proteinExistence type="predicted"/>
<evidence type="ECO:0000313" key="1">
    <source>
        <dbReference type="EMBL" id="HGY54897.1"/>
    </source>
</evidence>
<reference evidence="1" key="1">
    <citation type="journal article" date="2020" name="mSystems">
        <title>Genome- and Community-Level Interaction Insights into Carbon Utilization and Element Cycling Functions of Hydrothermarchaeota in Hydrothermal Sediment.</title>
        <authorList>
            <person name="Zhou Z."/>
            <person name="Liu Y."/>
            <person name="Xu W."/>
            <person name="Pan J."/>
            <person name="Luo Z.H."/>
            <person name="Li M."/>
        </authorList>
    </citation>
    <scope>NUCLEOTIDE SEQUENCE [LARGE SCALE GENOMIC DNA]</scope>
    <source>
        <strain evidence="1">HyVt-577</strain>
    </source>
</reference>
<name>A0A7V4U078_CALAY</name>
<gene>
    <name evidence="1" type="ORF">ENK44_04285</name>
</gene>
<organism evidence="1">
    <name type="scientific">Caldithrix abyssi</name>
    <dbReference type="NCBI Taxonomy" id="187145"/>
    <lineage>
        <taxon>Bacteria</taxon>
        <taxon>Pseudomonadati</taxon>
        <taxon>Calditrichota</taxon>
        <taxon>Calditrichia</taxon>
        <taxon>Calditrichales</taxon>
        <taxon>Calditrichaceae</taxon>
        <taxon>Caldithrix</taxon>
    </lineage>
</organism>
<dbReference type="Proteomes" id="UP000885779">
    <property type="component" value="Unassembled WGS sequence"/>
</dbReference>
<dbReference type="AlphaFoldDB" id="A0A7V4U078"/>
<protein>
    <submittedName>
        <fullName evidence="1">Uncharacterized protein</fullName>
    </submittedName>
</protein>
<accession>A0A7V4U078</accession>
<sequence length="100" mass="11390">MKKSLVFFILILSLSLSLITVYLVGLNSAVNKPLTELSQISRRYGLTGLCLSTESRHTRHLLFSGEIAAFQDIPGWLDHFPSSTFIFPPQRFFTKQETDR</sequence>